<evidence type="ECO:0000313" key="3">
    <source>
        <dbReference type="EMBL" id="KAF4503784.1"/>
    </source>
</evidence>
<reference evidence="3 4" key="1">
    <citation type="journal article" date="2020" name="Genome Biol. Evol.">
        <title>A new high-quality draft genome assembly of the Chinese cordyceps Ophiocordyceps sinensis.</title>
        <authorList>
            <person name="Shu R."/>
            <person name="Zhang J."/>
            <person name="Meng Q."/>
            <person name="Zhang H."/>
            <person name="Zhou G."/>
            <person name="Li M."/>
            <person name="Wu P."/>
            <person name="Zhao Y."/>
            <person name="Chen C."/>
            <person name="Qin Q."/>
        </authorList>
    </citation>
    <scope>NUCLEOTIDE SEQUENCE [LARGE SCALE GENOMIC DNA]</scope>
    <source>
        <strain evidence="3 4">IOZ07</strain>
    </source>
</reference>
<dbReference type="EMBL" id="JAAVMX010000015">
    <property type="protein sequence ID" value="KAF4503784.1"/>
    <property type="molecule type" value="Genomic_DNA"/>
</dbReference>
<evidence type="ECO:0000256" key="2">
    <source>
        <dbReference type="SAM" id="SignalP"/>
    </source>
</evidence>
<dbReference type="Proteomes" id="UP000557566">
    <property type="component" value="Unassembled WGS sequence"/>
</dbReference>
<dbReference type="OrthoDB" id="3942074at2759"/>
<protein>
    <recommendedName>
        <fullName evidence="5">Siderophore biosynthesis enzyme</fullName>
    </recommendedName>
</protein>
<feature type="signal peptide" evidence="2">
    <location>
        <begin position="1"/>
        <end position="18"/>
    </location>
</feature>
<proteinExistence type="predicted"/>
<feature type="compositionally biased region" description="Low complexity" evidence="1">
    <location>
        <begin position="97"/>
        <end position="127"/>
    </location>
</feature>
<feature type="compositionally biased region" description="Polar residues" evidence="1">
    <location>
        <begin position="84"/>
        <end position="94"/>
    </location>
</feature>
<gene>
    <name evidence="3" type="ORF">G6O67_008880</name>
</gene>
<feature type="region of interest" description="Disordered" evidence="1">
    <location>
        <begin position="84"/>
        <end position="177"/>
    </location>
</feature>
<evidence type="ECO:0008006" key="5">
    <source>
        <dbReference type="Google" id="ProtNLM"/>
    </source>
</evidence>
<name>A0A8H4PJ89_9HYPO</name>
<sequence length="203" mass="19909">MAVLRSIALLSLAASALARTDLEGCTYSDSVVVPSSHAPYNTRIWYVPDTGEICKVLDCGGGRAPPKTTVPGCPLYSGSETYSPSFMDTSTTGGDVSATPASAAPAASASGSLAHASSAHVSATPTSMPREEGKPPSSPARQTTKSRAAGPSPSGAAASTGAQGDGEAEPPSSSMPISAATATRAVLGSALLAGVAAAAMSLL</sequence>
<feature type="chain" id="PRO_5035002754" description="Siderophore biosynthesis enzyme" evidence="2">
    <location>
        <begin position="19"/>
        <end position="203"/>
    </location>
</feature>
<evidence type="ECO:0000313" key="4">
    <source>
        <dbReference type="Proteomes" id="UP000557566"/>
    </source>
</evidence>
<comment type="caution">
    <text evidence="3">The sequence shown here is derived from an EMBL/GenBank/DDBJ whole genome shotgun (WGS) entry which is preliminary data.</text>
</comment>
<accession>A0A8H4PJ89</accession>
<organism evidence="3 4">
    <name type="scientific">Ophiocordyceps sinensis</name>
    <dbReference type="NCBI Taxonomy" id="72228"/>
    <lineage>
        <taxon>Eukaryota</taxon>
        <taxon>Fungi</taxon>
        <taxon>Dikarya</taxon>
        <taxon>Ascomycota</taxon>
        <taxon>Pezizomycotina</taxon>
        <taxon>Sordariomycetes</taxon>
        <taxon>Hypocreomycetidae</taxon>
        <taxon>Hypocreales</taxon>
        <taxon>Ophiocordycipitaceae</taxon>
        <taxon>Ophiocordyceps</taxon>
    </lineage>
</organism>
<evidence type="ECO:0000256" key="1">
    <source>
        <dbReference type="SAM" id="MobiDB-lite"/>
    </source>
</evidence>
<keyword evidence="4" id="KW-1185">Reference proteome</keyword>
<feature type="compositionally biased region" description="Low complexity" evidence="1">
    <location>
        <begin position="148"/>
        <end position="162"/>
    </location>
</feature>
<dbReference type="AlphaFoldDB" id="A0A8H4PJ89"/>
<keyword evidence="2" id="KW-0732">Signal</keyword>